<dbReference type="AlphaFoldDB" id="A0A9W6BG34"/>
<organism evidence="2 3">
    <name type="scientific">Pleodorina starrii</name>
    <dbReference type="NCBI Taxonomy" id="330485"/>
    <lineage>
        <taxon>Eukaryota</taxon>
        <taxon>Viridiplantae</taxon>
        <taxon>Chlorophyta</taxon>
        <taxon>core chlorophytes</taxon>
        <taxon>Chlorophyceae</taxon>
        <taxon>CS clade</taxon>
        <taxon>Chlamydomonadales</taxon>
        <taxon>Volvocaceae</taxon>
        <taxon>Pleodorina</taxon>
    </lineage>
</organism>
<sequence>MQAALRCADEGGRGGMWPSLPPFPPHVCAALYVRCGGRGGPRDEAGIGCGCDSGSEPGQEPGSGSAVMGRRRRLGIAAASQDRGLSPPPVCRLGFRSVSPHVLGIATNG</sequence>
<evidence type="ECO:0000313" key="3">
    <source>
        <dbReference type="Proteomes" id="UP001165080"/>
    </source>
</evidence>
<accession>A0A9W6BG34</accession>
<dbReference type="Proteomes" id="UP001165080">
    <property type="component" value="Unassembled WGS sequence"/>
</dbReference>
<evidence type="ECO:0000313" key="2">
    <source>
        <dbReference type="EMBL" id="GLC51378.1"/>
    </source>
</evidence>
<feature type="region of interest" description="Disordered" evidence="1">
    <location>
        <begin position="51"/>
        <end position="85"/>
    </location>
</feature>
<comment type="caution">
    <text evidence="2">The sequence shown here is derived from an EMBL/GenBank/DDBJ whole genome shotgun (WGS) entry which is preliminary data.</text>
</comment>
<dbReference type="EMBL" id="BRXU01000004">
    <property type="protein sequence ID" value="GLC51378.1"/>
    <property type="molecule type" value="Genomic_DNA"/>
</dbReference>
<feature type="compositionally biased region" description="Low complexity" evidence="1">
    <location>
        <begin position="53"/>
        <end position="65"/>
    </location>
</feature>
<name>A0A9W6BG34_9CHLO</name>
<proteinExistence type="predicted"/>
<protein>
    <submittedName>
        <fullName evidence="2">Uncharacterized protein</fullName>
    </submittedName>
</protein>
<reference evidence="2 3" key="1">
    <citation type="journal article" date="2023" name="Commun. Biol.">
        <title>Reorganization of the ancestral sex-determining regions during the evolution of trioecy in Pleodorina starrii.</title>
        <authorList>
            <person name="Takahashi K."/>
            <person name="Suzuki S."/>
            <person name="Kawai-Toyooka H."/>
            <person name="Yamamoto K."/>
            <person name="Hamaji T."/>
            <person name="Ootsuki R."/>
            <person name="Yamaguchi H."/>
            <person name="Kawachi M."/>
            <person name="Higashiyama T."/>
            <person name="Nozaki H."/>
        </authorList>
    </citation>
    <scope>NUCLEOTIDE SEQUENCE [LARGE SCALE GENOMIC DNA]</scope>
    <source>
        <strain evidence="2 3">NIES-4479</strain>
    </source>
</reference>
<gene>
    <name evidence="2" type="primary">PLEST004673</name>
    <name evidence="2" type="ORF">PLESTB_000495800</name>
</gene>
<keyword evidence="3" id="KW-1185">Reference proteome</keyword>
<evidence type="ECO:0000256" key="1">
    <source>
        <dbReference type="SAM" id="MobiDB-lite"/>
    </source>
</evidence>